<accession>A0AAN6TTV9</accession>
<name>A0AAN6TTV9_9PEZI</name>
<dbReference type="Proteomes" id="UP001302602">
    <property type="component" value="Unassembled WGS sequence"/>
</dbReference>
<evidence type="ECO:0000313" key="1">
    <source>
        <dbReference type="EMBL" id="KAK4120146.1"/>
    </source>
</evidence>
<keyword evidence="2" id="KW-1185">Reference proteome</keyword>
<evidence type="ECO:0008006" key="3">
    <source>
        <dbReference type="Google" id="ProtNLM"/>
    </source>
</evidence>
<reference evidence="1" key="2">
    <citation type="submission" date="2023-05" db="EMBL/GenBank/DDBJ databases">
        <authorList>
            <consortium name="Lawrence Berkeley National Laboratory"/>
            <person name="Steindorff A."/>
            <person name="Hensen N."/>
            <person name="Bonometti L."/>
            <person name="Westerberg I."/>
            <person name="Brannstrom I.O."/>
            <person name="Guillou S."/>
            <person name="Cros-Aarteil S."/>
            <person name="Calhoun S."/>
            <person name="Haridas S."/>
            <person name="Kuo A."/>
            <person name="Mondo S."/>
            <person name="Pangilinan J."/>
            <person name="Riley R."/>
            <person name="Labutti K."/>
            <person name="Andreopoulos B."/>
            <person name="Lipzen A."/>
            <person name="Chen C."/>
            <person name="Yanf M."/>
            <person name="Daum C."/>
            <person name="Ng V."/>
            <person name="Clum A."/>
            <person name="Ohm R."/>
            <person name="Martin F."/>
            <person name="Silar P."/>
            <person name="Natvig D."/>
            <person name="Lalanne C."/>
            <person name="Gautier V."/>
            <person name="Ament-Velasquez S.L."/>
            <person name="Kruys A."/>
            <person name="Hutchinson M.I."/>
            <person name="Powell A.J."/>
            <person name="Barry K."/>
            <person name="Miller A.N."/>
            <person name="Grigoriev I.V."/>
            <person name="Debuchy R."/>
            <person name="Gladieux P."/>
            <person name="Thoren M.H."/>
            <person name="Johannesson H."/>
        </authorList>
    </citation>
    <scope>NUCLEOTIDE SEQUENCE</scope>
    <source>
        <strain evidence="1">CBS 731.68</strain>
    </source>
</reference>
<dbReference type="RefSeq" id="XP_062643918.1">
    <property type="nucleotide sequence ID" value="XM_062791463.1"/>
</dbReference>
<dbReference type="AlphaFoldDB" id="A0AAN6TTV9"/>
<organism evidence="1 2">
    <name type="scientific">Parathielavia appendiculata</name>
    <dbReference type="NCBI Taxonomy" id="2587402"/>
    <lineage>
        <taxon>Eukaryota</taxon>
        <taxon>Fungi</taxon>
        <taxon>Dikarya</taxon>
        <taxon>Ascomycota</taxon>
        <taxon>Pezizomycotina</taxon>
        <taxon>Sordariomycetes</taxon>
        <taxon>Sordariomycetidae</taxon>
        <taxon>Sordariales</taxon>
        <taxon>Chaetomiaceae</taxon>
        <taxon>Parathielavia</taxon>
    </lineage>
</organism>
<dbReference type="EMBL" id="MU853241">
    <property type="protein sequence ID" value="KAK4120146.1"/>
    <property type="molecule type" value="Genomic_DNA"/>
</dbReference>
<dbReference type="GeneID" id="87828232"/>
<protein>
    <recommendedName>
        <fullName evidence="3">Aminoglycoside phosphotransferase domain-containing protein</fullName>
    </recommendedName>
</protein>
<evidence type="ECO:0000313" key="2">
    <source>
        <dbReference type="Proteomes" id="UP001302602"/>
    </source>
</evidence>
<sequence length="196" mass="22392">MARSPFGYEEKEGEVLAPSYKLIKSKTVELNQIVKPWFNNGKGEVVGRRYDKERMLNNAAALQHISKRTTIPVPRLIGFGVNADGTAWIEMERRVPDADRQEARRRGECAECDRIAKANARRFVTDEVLPQLRSLISDTGGLNVVVIPPLIMMHADTLHVLKIVDWENGGYFPPKFLNVWSLERSDYEEYYANGER</sequence>
<reference evidence="1" key="1">
    <citation type="journal article" date="2023" name="Mol. Phylogenet. Evol.">
        <title>Genome-scale phylogeny and comparative genomics of the fungal order Sordariales.</title>
        <authorList>
            <person name="Hensen N."/>
            <person name="Bonometti L."/>
            <person name="Westerberg I."/>
            <person name="Brannstrom I.O."/>
            <person name="Guillou S."/>
            <person name="Cros-Aarteil S."/>
            <person name="Calhoun S."/>
            <person name="Haridas S."/>
            <person name="Kuo A."/>
            <person name="Mondo S."/>
            <person name="Pangilinan J."/>
            <person name="Riley R."/>
            <person name="LaButti K."/>
            <person name="Andreopoulos B."/>
            <person name="Lipzen A."/>
            <person name="Chen C."/>
            <person name="Yan M."/>
            <person name="Daum C."/>
            <person name="Ng V."/>
            <person name="Clum A."/>
            <person name="Steindorff A."/>
            <person name="Ohm R.A."/>
            <person name="Martin F."/>
            <person name="Silar P."/>
            <person name="Natvig D.O."/>
            <person name="Lalanne C."/>
            <person name="Gautier V."/>
            <person name="Ament-Velasquez S.L."/>
            <person name="Kruys A."/>
            <person name="Hutchinson M.I."/>
            <person name="Powell A.J."/>
            <person name="Barry K."/>
            <person name="Miller A.N."/>
            <person name="Grigoriev I.V."/>
            <person name="Debuchy R."/>
            <person name="Gladieux P."/>
            <person name="Hiltunen Thoren M."/>
            <person name="Johannesson H."/>
        </authorList>
    </citation>
    <scope>NUCLEOTIDE SEQUENCE</scope>
    <source>
        <strain evidence="1">CBS 731.68</strain>
    </source>
</reference>
<gene>
    <name evidence="1" type="ORF">N657DRAFT_636826</name>
</gene>
<proteinExistence type="predicted"/>
<comment type="caution">
    <text evidence="1">The sequence shown here is derived from an EMBL/GenBank/DDBJ whole genome shotgun (WGS) entry which is preliminary data.</text>
</comment>